<comment type="caution">
    <text evidence="1">The sequence shown here is derived from an EMBL/GenBank/DDBJ whole genome shotgun (WGS) entry which is preliminary data.</text>
</comment>
<reference evidence="1" key="1">
    <citation type="submission" date="2023-04" db="EMBL/GenBank/DDBJ databases">
        <title>A chromosome-level genome assembly of the parasitoid wasp Eretmocerus hayati.</title>
        <authorList>
            <person name="Zhong Y."/>
            <person name="Liu S."/>
            <person name="Liu Y."/>
        </authorList>
    </citation>
    <scope>NUCLEOTIDE SEQUENCE</scope>
    <source>
        <strain evidence="1">ZJU_SS_LIU_2023</strain>
    </source>
</reference>
<dbReference type="EMBL" id="CM056741">
    <property type="protein sequence ID" value="KAJ8685508.1"/>
    <property type="molecule type" value="Genomic_DNA"/>
</dbReference>
<dbReference type="Proteomes" id="UP001239111">
    <property type="component" value="Chromosome 1"/>
</dbReference>
<organism evidence="1 2">
    <name type="scientific">Eretmocerus hayati</name>
    <dbReference type="NCBI Taxonomy" id="131215"/>
    <lineage>
        <taxon>Eukaryota</taxon>
        <taxon>Metazoa</taxon>
        <taxon>Ecdysozoa</taxon>
        <taxon>Arthropoda</taxon>
        <taxon>Hexapoda</taxon>
        <taxon>Insecta</taxon>
        <taxon>Pterygota</taxon>
        <taxon>Neoptera</taxon>
        <taxon>Endopterygota</taxon>
        <taxon>Hymenoptera</taxon>
        <taxon>Apocrita</taxon>
        <taxon>Proctotrupomorpha</taxon>
        <taxon>Chalcidoidea</taxon>
        <taxon>Aphelinidae</taxon>
        <taxon>Aphelininae</taxon>
        <taxon>Eretmocerus</taxon>
    </lineage>
</organism>
<accession>A0ACC2PPV6</accession>
<gene>
    <name evidence="1" type="ORF">QAD02_021301</name>
</gene>
<evidence type="ECO:0000313" key="1">
    <source>
        <dbReference type="EMBL" id="KAJ8685508.1"/>
    </source>
</evidence>
<keyword evidence="2" id="KW-1185">Reference proteome</keyword>
<evidence type="ECO:0000313" key="2">
    <source>
        <dbReference type="Proteomes" id="UP001239111"/>
    </source>
</evidence>
<name>A0ACC2PPV6_9HYME</name>
<protein>
    <submittedName>
        <fullName evidence="1">Uncharacterized protein</fullName>
    </submittedName>
</protein>
<sequence>MPRSSLPSIGLKPSLKSHCWLAIGRVAHVAQIRGEQPECRECRSEIANTISLTDTYEMEFSGVLVTSHTRVIHAAELMHRGLGCPEADDIILQCRLWQPRKAFAADAQGASSLTASGFQQPATSDDYVTFVFQSAFDAIRDTI</sequence>
<proteinExistence type="predicted"/>